<evidence type="ECO:0000259" key="2">
    <source>
        <dbReference type="PROSITE" id="PS50983"/>
    </source>
</evidence>
<feature type="non-terminal residue" evidence="3">
    <location>
        <position position="79"/>
    </location>
</feature>
<keyword evidence="1" id="KW-0732">Signal</keyword>
<dbReference type="InterPro" id="IPR002491">
    <property type="entry name" value="ABC_transptr_periplasmic_BD"/>
</dbReference>
<dbReference type="OrthoDB" id="44473at2759"/>
<gene>
    <name evidence="3" type="ORF">THAOC_20373</name>
</gene>
<protein>
    <recommendedName>
        <fullName evidence="2">Fe/B12 periplasmic-binding domain-containing protein</fullName>
    </recommendedName>
</protein>
<evidence type="ECO:0000256" key="1">
    <source>
        <dbReference type="SAM" id="SignalP"/>
    </source>
</evidence>
<feature type="signal peptide" evidence="1">
    <location>
        <begin position="1"/>
        <end position="16"/>
    </location>
</feature>
<dbReference type="Gene3D" id="3.40.50.1980">
    <property type="entry name" value="Nitrogenase molybdenum iron protein domain"/>
    <property type="match status" value="1"/>
</dbReference>
<feature type="domain" description="Fe/B12 periplasmic-binding" evidence="2">
    <location>
        <begin position="38"/>
        <end position="79"/>
    </location>
</feature>
<dbReference type="PROSITE" id="PS50983">
    <property type="entry name" value="FE_B12_PBP"/>
    <property type="match status" value="1"/>
</dbReference>
<evidence type="ECO:0000313" key="4">
    <source>
        <dbReference type="Proteomes" id="UP000266841"/>
    </source>
</evidence>
<comment type="caution">
    <text evidence="3">The sequence shown here is derived from an EMBL/GenBank/DDBJ whole genome shotgun (WGS) entry which is preliminary data.</text>
</comment>
<reference evidence="3 4" key="1">
    <citation type="journal article" date="2012" name="Genome Biol.">
        <title>Genome and low-iron response of an oceanic diatom adapted to chronic iron limitation.</title>
        <authorList>
            <person name="Lommer M."/>
            <person name="Specht M."/>
            <person name="Roy A.S."/>
            <person name="Kraemer L."/>
            <person name="Andreson R."/>
            <person name="Gutowska M.A."/>
            <person name="Wolf J."/>
            <person name="Bergner S.V."/>
            <person name="Schilhabel M.B."/>
            <person name="Klostermeier U.C."/>
            <person name="Beiko R.G."/>
            <person name="Rosenstiel P."/>
            <person name="Hippler M."/>
            <person name="Laroche J."/>
        </authorList>
    </citation>
    <scope>NUCLEOTIDE SEQUENCE [LARGE SCALE GENOMIC DNA]</scope>
    <source>
        <strain evidence="3 4">CCMP1005</strain>
    </source>
</reference>
<feature type="chain" id="PRO_5003836745" description="Fe/B12 periplasmic-binding domain-containing protein" evidence="1">
    <location>
        <begin position="17"/>
        <end position="79"/>
    </location>
</feature>
<name>K0S2D6_THAOC</name>
<keyword evidence="4" id="KW-1185">Reference proteome</keyword>
<organism evidence="3 4">
    <name type="scientific">Thalassiosira oceanica</name>
    <name type="common">Marine diatom</name>
    <dbReference type="NCBI Taxonomy" id="159749"/>
    <lineage>
        <taxon>Eukaryota</taxon>
        <taxon>Sar</taxon>
        <taxon>Stramenopiles</taxon>
        <taxon>Ochrophyta</taxon>
        <taxon>Bacillariophyta</taxon>
        <taxon>Coscinodiscophyceae</taxon>
        <taxon>Thalassiosirophycidae</taxon>
        <taxon>Thalassiosirales</taxon>
        <taxon>Thalassiosiraceae</taxon>
        <taxon>Thalassiosira</taxon>
    </lineage>
</organism>
<accession>K0S2D6</accession>
<sequence length="79" mass="8685">MKFIALALALSKSVRGLDYPIGITNCGVFQQIDEAPKRAVTMNQGATEVMLALDLADRMAGTAYLDDYIWPELSDAYNQ</sequence>
<evidence type="ECO:0000313" key="3">
    <source>
        <dbReference type="EMBL" id="EJK59415.1"/>
    </source>
</evidence>
<dbReference type="AlphaFoldDB" id="K0S2D6"/>
<dbReference type="Proteomes" id="UP000266841">
    <property type="component" value="Unassembled WGS sequence"/>
</dbReference>
<proteinExistence type="predicted"/>
<dbReference type="EMBL" id="AGNL01022950">
    <property type="protein sequence ID" value="EJK59415.1"/>
    <property type="molecule type" value="Genomic_DNA"/>
</dbReference>
<dbReference type="SUPFAM" id="SSF53807">
    <property type="entry name" value="Helical backbone' metal receptor"/>
    <property type="match status" value="1"/>
</dbReference>